<dbReference type="RefSeq" id="WP_022020795.1">
    <property type="nucleotide sequence ID" value="NZ_CAUDDV010000049.1"/>
</dbReference>
<protein>
    <submittedName>
        <fullName evidence="2">DUF3836 domain-containing protein</fullName>
    </submittedName>
</protein>
<keyword evidence="1" id="KW-0732">Signal</keyword>
<gene>
    <name evidence="3" type="ORF">H7U35_03050</name>
    <name evidence="2" type="ORF">K8W02_10335</name>
</gene>
<dbReference type="InterPro" id="IPR024339">
    <property type="entry name" value="DUF3836"/>
</dbReference>
<dbReference type="EMBL" id="JACLYZ010000004">
    <property type="protein sequence ID" value="MBM6734210.1"/>
    <property type="molecule type" value="Genomic_DNA"/>
</dbReference>
<reference evidence="3" key="1">
    <citation type="submission" date="2020-08" db="EMBL/GenBank/DDBJ databases">
        <authorList>
            <person name="Cejkova D."/>
            <person name="Kubasova T."/>
            <person name="Jahodarova E."/>
            <person name="Rychlik I."/>
        </authorList>
    </citation>
    <scope>NUCLEOTIDE SEQUENCE</scope>
    <source>
        <strain evidence="3">An772</strain>
    </source>
</reference>
<reference evidence="2" key="4">
    <citation type="submission" date="2021-09" db="EMBL/GenBank/DDBJ databases">
        <authorList>
            <person name="Gilroy R."/>
        </authorList>
    </citation>
    <scope>NUCLEOTIDE SEQUENCE</scope>
    <source>
        <strain evidence="2">CHK55-1828</strain>
    </source>
</reference>
<organism evidence="2 4">
    <name type="scientific">Mediterranea massiliensis</name>
    <dbReference type="NCBI Taxonomy" id="1841865"/>
    <lineage>
        <taxon>Bacteria</taxon>
        <taxon>Pseudomonadati</taxon>
        <taxon>Bacteroidota</taxon>
        <taxon>Bacteroidia</taxon>
        <taxon>Bacteroidales</taxon>
        <taxon>Bacteroidaceae</taxon>
        <taxon>Mediterranea</taxon>
    </lineage>
</organism>
<evidence type="ECO:0000313" key="2">
    <source>
        <dbReference type="EMBL" id="HJF92759.1"/>
    </source>
</evidence>
<evidence type="ECO:0000313" key="5">
    <source>
        <dbReference type="Proteomes" id="UP000766986"/>
    </source>
</evidence>
<dbReference type="Proteomes" id="UP000766986">
    <property type="component" value="Unassembled WGS sequence"/>
</dbReference>
<keyword evidence="5" id="KW-1185">Reference proteome</keyword>
<feature type="signal peptide" evidence="1">
    <location>
        <begin position="1"/>
        <end position="25"/>
    </location>
</feature>
<evidence type="ECO:0000313" key="4">
    <source>
        <dbReference type="Proteomes" id="UP000717835"/>
    </source>
</evidence>
<proteinExistence type="predicted"/>
<comment type="caution">
    <text evidence="2">The sequence shown here is derived from an EMBL/GenBank/DDBJ whole genome shotgun (WGS) entry which is preliminary data.</text>
</comment>
<dbReference type="Pfam" id="PF12930">
    <property type="entry name" value="DUF3836"/>
    <property type="match status" value="1"/>
</dbReference>
<sequence>MKAKVSLKKLIVSSLFLTLGVSAFAFQNNDFVYNSKEVNGLKVSQSVYKNNNNLLSNYLEYHFKYDDQQRIVEHEAVCWDENQKTWKKVMCVRYAYDDNQVTTSYYKWSNRKGCYVEVPEKTVTMYLTAR</sequence>
<dbReference type="OrthoDB" id="1028854at2"/>
<reference evidence="2" key="2">
    <citation type="journal article" date="2021" name="PeerJ">
        <title>Extensive microbial diversity within the chicken gut microbiome revealed by metagenomics and culture.</title>
        <authorList>
            <person name="Gilroy R."/>
            <person name="Ravi A."/>
            <person name="Getino M."/>
            <person name="Pursley I."/>
            <person name="Horton D.L."/>
            <person name="Alikhan N.F."/>
            <person name="Baker D."/>
            <person name="Gharbi K."/>
            <person name="Hall N."/>
            <person name="Watson M."/>
            <person name="Adriaenssens E.M."/>
            <person name="Foster-Nyarko E."/>
            <person name="Jarju S."/>
            <person name="Secka A."/>
            <person name="Antonio M."/>
            <person name="Oren A."/>
            <person name="Chaudhuri R.R."/>
            <person name="La Ragione R."/>
            <person name="Hildebrand F."/>
            <person name="Pallen M.J."/>
        </authorList>
    </citation>
    <scope>NUCLEOTIDE SEQUENCE</scope>
    <source>
        <strain evidence="2">CHK55-1828</strain>
    </source>
</reference>
<evidence type="ECO:0000256" key="1">
    <source>
        <dbReference type="SAM" id="SignalP"/>
    </source>
</evidence>
<dbReference type="AlphaFoldDB" id="A0A921HYN3"/>
<reference evidence="3 5" key="3">
    <citation type="journal article" date="2021" name="Sci. Rep.">
        <title>The distribution of antibiotic resistance genes in chicken gut microbiota commensals.</title>
        <authorList>
            <person name="Juricova H."/>
            <person name="Matiasovicova J."/>
            <person name="Kubasova T."/>
            <person name="Cejkova D."/>
            <person name="Rychlik I."/>
        </authorList>
    </citation>
    <scope>NUCLEOTIDE SEQUENCE [LARGE SCALE GENOMIC DNA]</scope>
    <source>
        <strain evidence="3 5">An772</strain>
    </source>
</reference>
<dbReference type="EMBL" id="DYVX01000084">
    <property type="protein sequence ID" value="HJF92759.1"/>
    <property type="molecule type" value="Genomic_DNA"/>
</dbReference>
<accession>A0A921HYN3</accession>
<dbReference type="Gene3D" id="2.40.128.720">
    <property type="match status" value="1"/>
</dbReference>
<name>A0A921HYN3_9BACT</name>
<dbReference type="Proteomes" id="UP000717835">
    <property type="component" value="Unassembled WGS sequence"/>
</dbReference>
<evidence type="ECO:0000313" key="3">
    <source>
        <dbReference type="EMBL" id="MBM6734210.1"/>
    </source>
</evidence>
<feature type="chain" id="PRO_5036849540" evidence="1">
    <location>
        <begin position="26"/>
        <end position="130"/>
    </location>
</feature>